<evidence type="ECO:0000313" key="3">
    <source>
        <dbReference type="Proteomes" id="UP000275846"/>
    </source>
</evidence>
<organism evidence="4">
    <name type="scientific">Schistocephalus solidus</name>
    <name type="common">Tapeworm</name>
    <dbReference type="NCBI Taxonomy" id="70667"/>
    <lineage>
        <taxon>Eukaryota</taxon>
        <taxon>Metazoa</taxon>
        <taxon>Spiralia</taxon>
        <taxon>Lophotrochozoa</taxon>
        <taxon>Platyhelminthes</taxon>
        <taxon>Cestoda</taxon>
        <taxon>Eucestoda</taxon>
        <taxon>Diphyllobothriidea</taxon>
        <taxon>Diphyllobothriidae</taxon>
        <taxon>Schistocephalus</taxon>
    </lineage>
</organism>
<evidence type="ECO:0000313" key="2">
    <source>
        <dbReference type="EMBL" id="VDL91885.1"/>
    </source>
</evidence>
<gene>
    <name evidence="2" type="ORF">SSLN_LOCUS5500</name>
</gene>
<dbReference type="EMBL" id="UYSU01033277">
    <property type="protein sequence ID" value="VDL91885.1"/>
    <property type="molecule type" value="Genomic_DNA"/>
</dbReference>
<reference evidence="4" key="1">
    <citation type="submission" date="2016-06" db="UniProtKB">
        <authorList>
            <consortium name="WormBaseParasite"/>
        </authorList>
    </citation>
    <scope>IDENTIFICATION</scope>
</reference>
<dbReference type="WBParaSite" id="SSLN_0000567901-mRNA-1">
    <property type="protein sequence ID" value="SSLN_0000567901-mRNA-1"/>
    <property type="gene ID" value="SSLN_0000567901"/>
</dbReference>
<reference evidence="2 3" key="2">
    <citation type="submission" date="2018-11" db="EMBL/GenBank/DDBJ databases">
        <authorList>
            <consortium name="Pathogen Informatics"/>
        </authorList>
    </citation>
    <scope>NUCLEOTIDE SEQUENCE [LARGE SCALE GENOMIC DNA]</scope>
    <source>
        <strain evidence="2 3">NST_G2</strain>
    </source>
</reference>
<feature type="region of interest" description="Disordered" evidence="1">
    <location>
        <begin position="1"/>
        <end position="49"/>
    </location>
</feature>
<sequence length="85" mass="9112">MGLFDHMRIHDSGIQRNADNTDTPCTPSAPAIHTATANPNTTNDIPPAPPDFSCPHCARNINSRSGLVGPLKIIARRLVKQCLGL</sequence>
<accession>A0A183SMQ2</accession>
<name>A0A183SMQ2_SCHSO</name>
<dbReference type="OrthoDB" id="6306976at2759"/>
<protein>
    <submittedName>
        <fullName evidence="4">LITAF domain-containing protein</fullName>
    </submittedName>
</protein>
<feature type="compositionally biased region" description="Polar residues" evidence="1">
    <location>
        <begin position="14"/>
        <end position="26"/>
    </location>
</feature>
<proteinExistence type="predicted"/>
<feature type="compositionally biased region" description="Polar residues" evidence="1">
    <location>
        <begin position="35"/>
        <end position="44"/>
    </location>
</feature>
<keyword evidence="3" id="KW-1185">Reference proteome</keyword>
<feature type="compositionally biased region" description="Basic and acidic residues" evidence="1">
    <location>
        <begin position="1"/>
        <end position="13"/>
    </location>
</feature>
<evidence type="ECO:0000313" key="4">
    <source>
        <dbReference type="WBParaSite" id="SSLN_0000567901-mRNA-1"/>
    </source>
</evidence>
<dbReference type="Proteomes" id="UP000275846">
    <property type="component" value="Unassembled WGS sequence"/>
</dbReference>
<evidence type="ECO:0000256" key="1">
    <source>
        <dbReference type="SAM" id="MobiDB-lite"/>
    </source>
</evidence>
<dbReference type="AlphaFoldDB" id="A0A183SMQ2"/>